<dbReference type="InterPro" id="IPR036179">
    <property type="entry name" value="Ig-like_dom_sf"/>
</dbReference>
<dbReference type="InterPro" id="IPR057244">
    <property type="entry name" value="GAIN_B"/>
</dbReference>
<dbReference type="PROSITE" id="PS50261">
    <property type="entry name" value="G_PROTEIN_RECEP_F2_4"/>
    <property type="match status" value="1"/>
</dbReference>
<dbReference type="PANTHER" id="PTHR12011:SF347">
    <property type="entry name" value="FI21270P1-RELATED"/>
    <property type="match status" value="1"/>
</dbReference>
<dbReference type="SMART" id="SM00181">
    <property type="entry name" value="EGF"/>
    <property type="match status" value="7"/>
</dbReference>
<evidence type="ECO:0000256" key="9">
    <source>
        <dbReference type="ARBA" id="ARBA00023136"/>
    </source>
</evidence>
<evidence type="ECO:0000256" key="4">
    <source>
        <dbReference type="ARBA" id="ARBA00022692"/>
    </source>
</evidence>
<evidence type="ECO:0000259" key="17">
    <source>
        <dbReference type="PROSITE" id="PS50261"/>
    </source>
</evidence>
<dbReference type="InterPro" id="IPR008077">
    <property type="entry name" value="GPCR_2_brain_angio_inhib"/>
</dbReference>
<dbReference type="OrthoDB" id="1100386at2759"/>
<feature type="transmembrane region" description="Helical" evidence="14">
    <location>
        <begin position="1027"/>
        <end position="1054"/>
    </location>
</feature>
<name>A0A8B8C517_CRAVI</name>
<dbReference type="PRINTS" id="PR01694">
    <property type="entry name" value="BAIPRECURSOR"/>
</dbReference>
<feature type="domain" description="G-protein coupled receptors family 2 profile 2" evidence="17">
    <location>
        <begin position="954"/>
        <end position="1203"/>
    </location>
</feature>
<keyword evidence="19" id="KW-1185">Reference proteome</keyword>
<keyword evidence="12" id="KW-0325">Glycoprotein</keyword>
<dbReference type="InterPro" id="IPR046338">
    <property type="entry name" value="GAIN_dom_sf"/>
</dbReference>
<feature type="transmembrane region" description="Helical" evidence="14">
    <location>
        <begin position="1066"/>
        <end position="1089"/>
    </location>
</feature>
<keyword evidence="10" id="KW-1015">Disulfide bond</keyword>
<dbReference type="InterPro" id="IPR009030">
    <property type="entry name" value="Growth_fac_rcpt_cys_sf"/>
</dbReference>
<dbReference type="InterPro" id="IPR017981">
    <property type="entry name" value="GPCR_2-like_7TM"/>
</dbReference>
<evidence type="ECO:0000256" key="5">
    <source>
        <dbReference type="ARBA" id="ARBA00022729"/>
    </source>
</evidence>
<feature type="transmembrane region" description="Helical" evidence="14">
    <location>
        <begin position="990"/>
        <end position="1007"/>
    </location>
</feature>
<dbReference type="PROSITE" id="PS50221">
    <property type="entry name" value="GAIN_B"/>
    <property type="match status" value="1"/>
</dbReference>
<feature type="transmembrane region" description="Helical" evidence="14">
    <location>
        <begin position="957"/>
        <end position="978"/>
    </location>
</feature>
<dbReference type="Gene3D" id="2.60.120.260">
    <property type="entry name" value="Galactose-binding domain-like"/>
    <property type="match status" value="1"/>
</dbReference>
<keyword evidence="6" id="KW-0677">Repeat</keyword>
<dbReference type="PANTHER" id="PTHR12011">
    <property type="entry name" value="ADHESION G-PROTEIN COUPLED RECEPTOR"/>
    <property type="match status" value="1"/>
</dbReference>
<evidence type="ECO:0000256" key="7">
    <source>
        <dbReference type="ARBA" id="ARBA00022989"/>
    </source>
</evidence>
<dbReference type="InterPro" id="IPR036445">
    <property type="entry name" value="GPCR_2_extracell_dom_sf"/>
</dbReference>
<organism evidence="19 20">
    <name type="scientific">Crassostrea virginica</name>
    <name type="common">Eastern oyster</name>
    <dbReference type="NCBI Taxonomy" id="6565"/>
    <lineage>
        <taxon>Eukaryota</taxon>
        <taxon>Metazoa</taxon>
        <taxon>Spiralia</taxon>
        <taxon>Lophotrochozoa</taxon>
        <taxon>Mollusca</taxon>
        <taxon>Bivalvia</taxon>
        <taxon>Autobranchia</taxon>
        <taxon>Pteriomorphia</taxon>
        <taxon>Ostreida</taxon>
        <taxon>Ostreoidea</taxon>
        <taxon>Ostreidae</taxon>
        <taxon>Crassostrea</taxon>
    </lineage>
</organism>
<evidence type="ECO:0000256" key="3">
    <source>
        <dbReference type="ARBA" id="ARBA00022475"/>
    </source>
</evidence>
<dbReference type="PROSITE" id="PS50835">
    <property type="entry name" value="IG_LIKE"/>
    <property type="match status" value="1"/>
</dbReference>
<gene>
    <name evidence="20" type="primary">LOC111116093</name>
</gene>
<dbReference type="InterPro" id="IPR007110">
    <property type="entry name" value="Ig-like_dom"/>
</dbReference>
<dbReference type="PROSITE" id="PS50227">
    <property type="entry name" value="G_PROTEIN_RECEP_F2_3"/>
    <property type="match status" value="1"/>
</dbReference>
<dbReference type="GO" id="GO:0007166">
    <property type="term" value="P:cell surface receptor signaling pathway"/>
    <property type="evidence" value="ECO:0007669"/>
    <property type="project" value="InterPro"/>
</dbReference>
<keyword evidence="8" id="KW-0297">G-protein coupled receptor</keyword>
<accession>A0A8B8C517</accession>
<keyword evidence="5" id="KW-0732">Signal</keyword>
<dbReference type="PRINTS" id="PR00249">
    <property type="entry name" value="GPCRSECRETIN"/>
</dbReference>
<keyword evidence="9 14" id="KW-0472">Membrane</keyword>
<keyword evidence="4 14" id="KW-0812">Transmembrane</keyword>
<feature type="transmembrane region" description="Helical" evidence="14">
    <location>
        <begin position="1155"/>
        <end position="1173"/>
    </location>
</feature>
<dbReference type="SUPFAM" id="SSF111418">
    <property type="entry name" value="Hormone receptor domain"/>
    <property type="match status" value="1"/>
</dbReference>
<dbReference type="SMART" id="SM00008">
    <property type="entry name" value="HormR"/>
    <property type="match status" value="1"/>
</dbReference>
<dbReference type="CDD" id="cd15040">
    <property type="entry name" value="7tmB2_Adhesion"/>
    <property type="match status" value="1"/>
</dbReference>
<keyword evidence="7 14" id="KW-1133">Transmembrane helix</keyword>
<keyword evidence="3" id="KW-1003">Cell membrane</keyword>
<evidence type="ECO:0000256" key="12">
    <source>
        <dbReference type="ARBA" id="ARBA00023180"/>
    </source>
</evidence>
<protein>
    <submittedName>
        <fullName evidence="20">Adhesion G protein-coupled receptor L3-like</fullName>
    </submittedName>
</protein>
<dbReference type="RefSeq" id="XP_022310793.1">
    <property type="nucleotide sequence ID" value="XM_022455085.1"/>
</dbReference>
<dbReference type="Gene3D" id="4.10.1240.10">
    <property type="entry name" value="GPCR, family 2, extracellular hormone receptor domain"/>
    <property type="match status" value="1"/>
</dbReference>
<feature type="transmembrane region" description="Helical" evidence="14">
    <location>
        <begin position="1179"/>
        <end position="1202"/>
    </location>
</feature>
<feature type="domain" description="Ig-like" evidence="18">
    <location>
        <begin position="496"/>
        <end position="584"/>
    </location>
</feature>
<dbReference type="Gene3D" id="1.25.40.610">
    <property type="match status" value="1"/>
</dbReference>
<dbReference type="GO" id="GO:0004930">
    <property type="term" value="F:G protein-coupled receptor activity"/>
    <property type="evidence" value="ECO:0007669"/>
    <property type="project" value="UniProtKB-KW"/>
</dbReference>
<dbReference type="Gene3D" id="2.60.40.10">
    <property type="entry name" value="Immunoglobulins"/>
    <property type="match status" value="1"/>
</dbReference>
<dbReference type="Gene3D" id="1.20.1070.10">
    <property type="entry name" value="Rhodopsin 7-helix transmembrane proteins"/>
    <property type="match status" value="1"/>
</dbReference>
<feature type="domain" description="G-protein coupled receptors family 2 profile 1" evidence="16">
    <location>
        <begin position="571"/>
        <end position="650"/>
    </location>
</feature>
<dbReference type="KEGG" id="cvn:111116093"/>
<dbReference type="GeneID" id="111116093"/>
<dbReference type="InterPro" id="IPR013783">
    <property type="entry name" value="Ig-like_fold"/>
</dbReference>
<keyword evidence="11" id="KW-0675">Receptor</keyword>
<evidence type="ECO:0000256" key="1">
    <source>
        <dbReference type="ARBA" id="ARBA00004651"/>
    </source>
</evidence>
<dbReference type="Pfam" id="PF16489">
    <property type="entry name" value="GAIN"/>
    <property type="match status" value="1"/>
</dbReference>
<dbReference type="Pfam" id="PF01825">
    <property type="entry name" value="GPS"/>
    <property type="match status" value="1"/>
</dbReference>
<keyword evidence="13" id="KW-0807">Transducer</keyword>
<dbReference type="SUPFAM" id="SSF57184">
    <property type="entry name" value="Growth factor receptor domain"/>
    <property type="match status" value="1"/>
</dbReference>
<dbReference type="GO" id="GO:0005886">
    <property type="term" value="C:plasma membrane"/>
    <property type="evidence" value="ECO:0007669"/>
    <property type="project" value="UniProtKB-SubCell"/>
</dbReference>
<evidence type="ECO:0000256" key="14">
    <source>
        <dbReference type="SAM" id="Phobius"/>
    </source>
</evidence>
<evidence type="ECO:0000313" key="20">
    <source>
        <dbReference type="RefSeq" id="XP_022310793.1"/>
    </source>
</evidence>
<reference evidence="20" key="1">
    <citation type="submission" date="2025-08" db="UniProtKB">
        <authorList>
            <consortium name="RefSeq"/>
        </authorList>
    </citation>
    <scope>IDENTIFICATION</scope>
    <source>
        <tissue evidence="20">Whole sample</tissue>
    </source>
</reference>
<dbReference type="Gene3D" id="2.170.300.10">
    <property type="entry name" value="Tie2 ligand-binding domain superfamily"/>
    <property type="match status" value="2"/>
</dbReference>
<dbReference type="SUPFAM" id="SSF48726">
    <property type="entry name" value="Immunoglobulin"/>
    <property type="match status" value="1"/>
</dbReference>
<dbReference type="SMART" id="SM00303">
    <property type="entry name" value="GPS"/>
    <property type="match status" value="1"/>
</dbReference>
<feature type="domain" description="GAIN-B" evidence="15">
    <location>
        <begin position="772"/>
        <end position="947"/>
    </location>
</feature>
<dbReference type="InterPro" id="IPR000203">
    <property type="entry name" value="GPS"/>
</dbReference>
<proteinExistence type="inferred from homology"/>
<dbReference type="SUPFAM" id="SSF81321">
    <property type="entry name" value="Family A G protein-coupled receptor-like"/>
    <property type="match status" value="1"/>
</dbReference>
<evidence type="ECO:0000256" key="6">
    <source>
        <dbReference type="ARBA" id="ARBA00022737"/>
    </source>
</evidence>
<feature type="transmembrane region" description="Helical" evidence="14">
    <location>
        <begin position="1109"/>
        <end position="1134"/>
    </location>
</feature>
<evidence type="ECO:0000259" key="18">
    <source>
        <dbReference type="PROSITE" id="PS50835"/>
    </source>
</evidence>
<evidence type="ECO:0000259" key="16">
    <source>
        <dbReference type="PROSITE" id="PS50227"/>
    </source>
</evidence>
<dbReference type="Gene3D" id="2.60.220.50">
    <property type="match status" value="1"/>
</dbReference>
<evidence type="ECO:0000256" key="2">
    <source>
        <dbReference type="ARBA" id="ARBA00007343"/>
    </source>
</evidence>
<dbReference type="InterPro" id="IPR001879">
    <property type="entry name" value="GPCR_2_extracellular_dom"/>
</dbReference>
<dbReference type="Proteomes" id="UP000694844">
    <property type="component" value="Chromosome 9"/>
</dbReference>
<evidence type="ECO:0000256" key="10">
    <source>
        <dbReference type="ARBA" id="ARBA00023157"/>
    </source>
</evidence>
<dbReference type="Pfam" id="PF00002">
    <property type="entry name" value="7tm_2"/>
    <property type="match status" value="1"/>
</dbReference>
<evidence type="ECO:0000256" key="8">
    <source>
        <dbReference type="ARBA" id="ARBA00023040"/>
    </source>
</evidence>
<evidence type="ECO:0000313" key="19">
    <source>
        <dbReference type="Proteomes" id="UP000694844"/>
    </source>
</evidence>
<comment type="similarity">
    <text evidence="2">Belongs to the G-protein coupled receptor 2 family. Adhesion G-protein coupled receptor (ADGR) subfamily.</text>
</comment>
<evidence type="ECO:0000256" key="11">
    <source>
        <dbReference type="ARBA" id="ARBA00023170"/>
    </source>
</evidence>
<sequence length="1338" mass="148380">MGYSIYISNSTFRENEVLCFQDTEYTSSTIPNPVNMICSYHGRYVIYYNNRTNPPYPDGYSTYAYNEICELEVYGCPTPGRYGADCSLPCPENCKSGFCDIVEGSCLGCIDGYTGTLCDKACYQGPNSLDCIGHCGFCLNKSRCYSPNGTCFDGCDPGYKGDLCKTPCHNGTYGASCNETCGHCLNDLDCFHVNGTCLSGCDPGYMNDMCESPCEHGTYGIECRERCGNCLNMDNCDNINGTCLNGCSPGYFGHLCKTPCENGNYGNQCNNICGHCFENDCLHINGTCLRGCDIGYIGEMCKTECSNRTFGQECKTFCGHCLDQENCHHMNGTCVNGCEPGFLGSLCKTRCRSGTFGRVCNDTCGNCLDQESCFHVDGTCLNGCDPGYIGTMCLTRVLEVLSFEATSLVVREGKPVEIKLSFLNMTECEFQWFHGVYEVTNTSTRYAMGTSKIDIGATILTLHIAMSLKRDEGHWKIRVSSNGTFVARNLSLLVIPRLVLVMEPMFDFTVEEGEHLTIRCTIQNPESLVNIENGSLALTKDGSYLTPSSNTQLSLTWHKATSSVDDSGVYICLYTTYPDPVSVSVYATVIAQDQKRCNNEISDNIQWNTTFAGATKTEPCPTHQKGLATRQCNVEGIWEPPNLINCTTEAFLNASSELDTILEDGITDPEKTSKTIDNTLHLMNNLTSSTPELSAGDISSSIDILEKIVNVTNSSGSSIAKEVFFSVVDNVLSSNNSESWNTVSEKTEKDASSLLKSIDRLSEVVIQNDNISATQFTGSNFELTINKTKIDETGIRFPEVTSKNSTEVSDTVSTFFELGKQKRKTDKAMGYVAVIYKNIADILPASSERPDDTEKPSQKKAFVNSRVLSLTTQANIGSLNPPLKLTFQSVQTTSLSGMRPLCVSWNFSTKKWSEKGCIMVKRDIKGTVCECDHLTNFAILMRPYSSPTEDEQSLKTISLVGVILSIIFIALTFTIYILTWRHIKSDQNIMMLNLCASLVLAYVVFISSVEQKDNEGLCVAITAVLHYLFLVTFFNMLGMGLYYFMSITVTYYAMYVANNFKSKSRIHWFLLGTWDIPFVIVMIGLGSFWGEGYHLRFYCWLSTESGSLYMFIVPVCLIAMMNILIIVSLVRVLCATNAMANASLQKKAASGLRSLGTLLPVLGVTWLFGIMAVNEKADAFQYIFVIANSLQGFFIFVSHVLLNKKVMLGLRKKFPILNTLVSFVESSKEESSSVSKTNSSTQPHSPSQNTKKRTFFERYFRRNGKRNTVQKSESFLTEKTVSTECTLNDASENSIEMSENGPDTNKLQLIVEEDAPKRRFKFSLNINPWKKKYTVTGM</sequence>
<dbReference type="InterPro" id="IPR000742">
    <property type="entry name" value="EGF"/>
</dbReference>
<evidence type="ECO:0000259" key="15">
    <source>
        <dbReference type="PROSITE" id="PS50221"/>
    </source>
</evidence>
<dbReference type="InterPro" id="IPR000832">
    <property type="entry name" value="GPCR_2_secretin-like"/>
</dbReference>
<dbReference type="InterPro" id="IPR032471">
    <property type="entry name" value="AGRL2-4_GAIN_subdom_A"/>
</dbReference>
<comment type="subcellular location">
    <subcellularLocation>
        <location evidence="1">Cell membrane</location>
        <topology evidence="1">Multi-pass membrane protein</topology>
    </subcellularLocation>
</comment>
<dbReference type="FunFam" id="1.20.1070.10:FF:000058">
    <property type="entry name" value="Adhesion G protein-coupled receptor F5"/>
    <property type="match status" value="1"/>
</dbReference>
<evidence type="ECO:0000256" key="13">
    <source>
        <dbReference type="ARBA" id="ARBA00023224"/>
    </source>
</evidence>